<evidence type="ECO:0000313" key="2">
    <source>
        <dbReference type="Proteomes" id="UP000533080"/>
    </source>
</evidence>
<dbReference type="Proteomes" id="UP000533080">
    <property type="component" value="Unassembled WGS sequence"/>
</dbReference>
<sequence>MRGAMVNVTRSQVVGGVLALLAAGAVLYFWPRQQLTVEEAIRRQVVVMTRAAEAKDVGGVMEHVSERFRSNGQGGWSKKDVRGILTAQVLRGQWVRVFVTNLEVREVSPSEGEFQARFIFGRSQAEKVEHLAADSVLNAYLIEGAFEKEEDGEWRVVRARPESISPTDLL</sequence>
<reference evidence="1 2" key="1">
    <citation type="submission" date="2020-05" db="EMBL/GenBank/DDBJ databases">
        <authorList>
            <person name="Whitworth D."/>
        </authorList>
    </citation>
    <scope>NUCLEOTIDE SEQUENCE [LARGE SCALE GENOMIC DNA]</scope>
    <source>
        <strain evidence="1 2">AM005</strain>
    </source>
</reference>
<protein>
    <submittedName>
        <fullName evidence="1">Uncharacterized protein</fullName>
    </submittedName>
</protein>
<accession>A0A7Y4HIW1</accession>
<proteinExistence type="predicted"/>
<dbReference type="AlphaFoldDB" id="A0A7Y4HIW1"/>
<dbReference type="OMA" id="AVLYFWP"/>
<comment type="caution">
    <text evidence="1">The sequence shown here is derived from an EMBL/GenBank/DDBJ whole genome shotgun (WGS) entry which is preliminary data.</text>
</comment>
<organism evidence="1 2">
    <name type="scientific">Myxococcus xanthus</name>
    <dbReference type="NCBI Taxonomy" id="34"/>
    <lineage>
        <taxon>Bacteria</taxon>
        <taxon>Pseudomonadati</taxon>
        <taxon>Myxococcota</taxon>
        <taxon>Myxococcia</taxon>
        <taxon>Myxococcales</taxon>
        <taxon>Cystobacterineae</taxon>
        <taxon>Myxococcaceae</taxon>
        <taxon>Myxococcus</taxon>
    </lineage>
</organism>
<evidence type="ECO:0000313" key="1">
    <source>
        <dbReference type="EMBL" id="NOJ80348.1"/>
    </source>
</evidence>
<name>A0A7Y4HIW1_MYXXA</name>
<dbReference type="EMBL" id="JABFNT010000056">
    <property type="protein sequence ID" value="NOJ80348.1"/>
    <property type="molecule type" value="Genomic_DNA"/>
</dbReference>
<gene>
    <name evidence="1" type="ORF">HNV28_18730</name>
</gene>